<comment type="subcellular location">
    <subcellularLocation>
        <location evidence="1">Membrane</location>
        <topology evidence="1">Multi-pass membrane protein</topology>
    </subcellularLocation>
</comment>
<evidence type="ECO:0000313" key="8">
    <source>
        <dbReference type="EMBL" id="KAL1304074.1"/>
    </source>
</evidence>
<gene>
    <name evidence="8" type="ORF">AAFC00_000509</name>
</gene>
<proteinExistence type="predicted"/>
<feature type="transmembrane region" description="Helical" evidence="6">
    <location>
        <begin position="184"/>
        <end position="211"/>
    </location>
</feature>
<keyword evidence="4 6" id="KW-0472">Membrane</keyword>
<evidence type="ECO:0000256" key="4">
    <source>
        <dbReference type="ARBA" id="ARBA00023136"/>
    </source>
</evidence>
<feature type="transmembrane region" description="Helical" evidence="6">
    <location>
        <begin position="257"/>
        <end position="279"/>
    </location>
</feature>
<dbReference type="Proteomes" id="UP001562354">
    <property type="component" value="Unassembled WGS sequence"/>
</dbReference>
<evidence type="ECO:0000256" key="6">
    <source>
        <dbReference type="SAM" id="Phobius"/>
    </source>
</evidence>
<dbReference type="SUPFAM" id="SSF103473">
    <property type="entry name" value="MFS general substrate transporter"/>
    <property type="match status" value="1"/>
</dbReference>
<feature type="transmembrane region" description="Helical" evidence="6">
    <location>
        <begin position="365"/>
        <end position="382"/>
    </location>
</feature>
<dbReference type="Gene3D" id="1.20.1250.20">
    <property type="entry name" value="MFS general substrate transporter like domains"/>
    <property type="match status" value="1"/>
</dbReference>
<dbReference type="PANTHER" id="PTHR23508">
    <property type="entry name" value="CARBOXYLIC ACID TRANSPORTER PROTEIN HOMOLOG"/>
    <property type="match status" value="1"/>
</dbReference>
<feature type="transmembrane region" description="Helical" evidence="6">
    <location>
        <begin position="113"/>
        <end position="135"/>
    </location>
</feature>
<reference evidence="8 9" key="1">
    <citation type="submission" date="2024-07" db="EMBL/GenBank/DDBJ databases">
        <title>Draft sequence of the Neodothiora populina.</title>
        <authorList>
            <person name="Drown D.D."/>
            <person name="Schuette U.S."/>
            <person name="Buechlein A.B."/>
            <person name="Rusch D.R."/>
            <person name="Winton L.W."/>
            <person name="Adams G.A."/>
        </authorList>
    </citation>
    <scope>NUCLEOTIDE SEQUENCE [LARGE SCALE GENOMIC DNA]</scope>
    <source>
        <strain evidence="8 9">CPC 39397</strain>
    </source>
</reference>
<evidence type="ECO:0000256" key="2">
    <source>
        <dbReference type="ARBA" id="ARBA00022692"/>
    </source>
</evidence>
<dbReference type="PANTHER" id="PTHR23508:SF10">
    <property type="entry name" value="CARBOXYLIC ACID TRANSPORTER PROTEIN HOMOLOG"/>
    <property type="match status" value="1"/>
</dbReference>
<evidence type="ECO:0000256" key="1">
    <source>
        <dbReference type="ARBA" id="ARBA00004141"/>
    </source>
</evidence>
<evidence type="ECO:0000313" key="9">
    <source>
        <dbReference type="Proteomes" id="UP001562354"/>
    </source>
</evidence>
<feature type="transmembrane region" description="Helical" evidence="6">
    <location>
        <begin position="87"/>
        <end position="106"/>
    </location>
</feature>
<feature type="region of interest" description="Disordered" evidence="5">
    <location>
        <begin position="491"/>
        <end position="522"/>
    </location>
</feature>
<feature type="transmembrane region" description="Helical" evidence="6">
    <location>
        <begin position="217"/>
        <end position="236"/>
    </location>
</feature>
<accession>A0ABR3PD65</accession>
<evidence type="ECO:0000256" key="5">
    <source>
        <dbReference type="SAM" id="MobiDB-lite"/>
    </source>
</evidence>
<dbReference type="InterPro" id="IPR036259">
    <property type="entry name" value="MFS_trans_sf"/>
</dbReference>
<organism evidence="8 9">
    <name type="scientific">Neodothiora populina</name>
    <dbReference type="NCBI Taxonomy" id="2781224"/>
    <lineage>
        <taxon>Eukaryota</taxon>
        <taxon>Fungi</taxon>
        <taxon>Dikarya</taxon>
        <taxon>Ascomycota</taxon>
        <taxon>Pezizomycotina</taxon>
        <taxon>Dothideomycetes</taxon>
        <taxon>Dothideomycetidae</taxon>
        <taxon>Dothideales</taxon>
        <taxon>Dothioraceae</taxon>
        <taxon>Neodothiora</taxon>
    </lineage>
</organism>
<dbReference type="Pfam" id="PF00083">
    <property type="entry name" value="Sugar_tr"/>
    <property type="match status" value="2"/>
</dbReference>
<sequence>MKNPFSAGDAIDKKVGAEVVSPDPDVDIHHQPLDATNKSRWERLWPVMACGSGLFSDGFLNNIIGSVSTILAMIYPDEYANSPAASNVSSIAFAGTVVGMLVFGYTSDLSRKWSLVISTVILFVFAALAAGSYGAGGSVGGMLAALTAYRFFIGIGIGGEYPAGSVACAEATGELKSGTRNRWFVLFTNNMIDIGFVVSAFVPMVVVLATTEKHLRAAWRICLGLGIIPPLSLIYLRLKLNEPEAFKREKMTKAKTPWLLVIKFYWFRLTIVSLIWFIYDFSAYSFGIYSSTITANLLGEDYPLWKSFGWNTVINLFYLPGSISGAFVSDWLGPKKTLAYGVTAQAIVGFILAGCYGQLYKPEYVGGFVVVYGIFLALGELGPGDNIGLIASKTCATPIRGKYYGIAAATGKIGAYVGTKVLGILYSKYSTSDPVKAGQLPVYISSALCVVSALLAWFLLPHIGQDTIDYEDVKFRTYLADNGYDVSQMGERDDITREVSSSRHGSSEGEAVDVVGGRSEKY</sequence>
<dbReference type="GeneID" id="95974212"/>
<feature type="compositionally biased region" description="Basic and acidic residues" evidence="5">
    <location>
        <begin position="491"/>
        <end position="507"/>
    </location>
</feature>
<dbReference type="InterPro" id="IPR020846">
    <property type="entry name" value="MFS_dom"/>
</dbReference>
<feature type="domain" description="Major facilitator superfamily (MFS) profile" evidence="7">
    <location>
        <begin position="46"/>
        <end position="464"/>
    </location>
</feature>
<evidence type="ECO:0000256" key="3">
    <source>
        <dbReference type="ARBA" id="ARBA00022989"/>
    </source>
</evidence>
<keyword evidence="9" id="KW-1185">Reference proteome</keyword>
<feature type="transmembrane region" description="Helical" evidence="6">
    <location>
        <begin position="47"/>
        <end position="75"/>
    </location>
</feature>
<feature type="transmembrane region" description="Helical" evidence="6">
    <location>
        <begin position="308"/>
        <end position="328"/>
    </location>
</feature>
<protein>
    <recommendedName>
        <fullName evidence="7">Major facilitator superfamily (MFS) profile domain-containing protein</fullName>
    </recommendedName>
</protein>
<dbReference type="EMBL" id="JBFMKM010000009">
    <property type="protein sequence ID" value="KAL1304074.1"/>
    <property type="molecule type" value="Genomic_DNA"/>
</dbReference>
<feature type="transmembrane region" description="Helical" evidence="6">
    <location>
        <begin position="438"/>
        <end position="460"/>
    </location>
</feature>
<keyword evidence="3 6" id="KW-1133">Transmembrane helix</keyword>
<keyword evidence="2 6" id="KW-0812">Transmembrane</keyword>
<dbReference type="InterPro" id="IPR005828">
    <property type="entry name" value="MFS_sugar_transport-like"/>
</dbReference>
<feature type="transmembrane region" description="Helical" evidence="6">
    <location>
        <begin position="403"/>
        <end position="426"/>
    </location>
</feature>
<dbReference type="PROSITE" id="PS50850">
    <property type="entry name" value="MFS"/>
    <property type="match status" value="1"/>
</dbReference>
<feature type="transmembrane region" description="Helical" evidence="6">
    <location>
        <begin position="340"/>
        <end position="359"/>
    </location>
</feature>
<evidence type="ECO:0000259" key="7">
    <source>
        <dbReference type="PROSITE" id="PS50850"/>
    </source>
</evidence>
<comment type="caution">
    <text evidence="8">The sequence shown here is derived from an EMBL/GenBank/DDBJ whole genome shotgun (WGS) entry which is preliminary data.</text>
</comment>
<feature type="transmembrane region" description="Helical" evidence="6">
    <location>
        <begin position="141"/>
        <end position="163"/>
    </location>
</feature>
<dbReference type="RefSeq" id="XP_069200349.1">
    <property type="nucleotide sequence ID" value="XM_069344926.1"/>
</dbReference>
<name>A0ABR3PD65_9PEZI</name>